<evidence type="ECO:0000313" key="1">
    <source>
        <dbReference type="EMBL" id="MCU5777694.1"/>
    </source>
</evidence>
<protein>
    <submittedName>
        <fullName evidence="1">Thiol-disulfide oxidoreductase DCC family protein</fullName>
    </submittedName>
</protein>
<dbReference type="InterPro" id="IPR052927">
    <property type="entry name" value="DCC_oxidoreductase"/>
</dbReference>
<comment type="caution">
    <text evidence="1">The sequence shown here is derived from an EMBL/GenBank/DDBJ whole genome shotgun (WGS) entry which is preliminary data.</text>
</comment>
<evidence type="ECO:0000313" key="2">
    <source>
        <dbReference type="Proteomes" id="UP001064262"/>
    </source>
</evidence>
<organism evidence="1 2">
    <name type="scientific">Winslowiella arboricola</name>
    <dbReference type="NCBI Taxonomy" id="2978220"/>
    <lineage>
        <taxon>Bacteria</taxon>
        <taxon>Pseudomonadati</taxon>
        <taxon>Pseudomonadota</taxon>
        <taxon>Gammaproteobacteria</taxon>
        <taxon>Enterobacterales</taxon>
        <taxon>Erwiniaceae</taxon>
        <taxon>Winslowiella</taxon>
    </lineage>
</organism>
<dbReference type="AlphaFoldDB" id="A0A9J6PLP6"/>
<dbReference type="PANTHER" id="PTHR33639">
    <property type="entry name" value="THIOL-DISULFIDE OXIDOREDUCTASE DCC"/>
    <property type="match status" value="1"/>
</dbReference>
<dbReference type="Pfam" id="PF04134">
    <property type="entry name" value="DCC1-like"/>
    <property type="match status" value="1"/>
</dbReference>
<dbReference type="EMBL" id="JAODIM010000039">
    <property type="protein sequence ID" value="MCU5777694.1"/>
    <property type="molecule type" value="Genomic_DNA"/>
</dbReference>
<name>A0A9J6PLP6_9GAMM</name>
<proteinExistence type="predicted"/>
<accession>A0A9J6PLP6</accession>
<dbReference type="GO" id="GO:0015035">
    <property type="term" value="F:protein-disulfide reductase activity"/>
    <property type="evidence" value="ECO:0007669"/>
    <property type="project" value="InterPro"/>
</dbReference>
<dbReference type="Proteomes" id="UP001064262">
    <property type="component" value="Unassembled WGS sequence"/>
</dbReference>
<dbReference type="InterPro" id="IPR007263">
    <property type="entry name" value="DCC1-like"/>
</dbReference>
<keyword evidence="2" id="KW-1185">Reference proteome</keyword>
<sequence>MLPRQTNSRLPADRVVLYDGLCKLCNGWANFLIRHDRQHRVRLATVQSPAGQALLHWAGLPQDNVKTIVLIEGAQTYLRATAIFRVMAYLPWPWRALALLRWLPVKLSNYCYDRIAINRYRLFGRYDSLQRPQADHPQRFLDNGC</sequence>
<dbReference type="PANTHER" id="PTHR33639:SF2">
    <property type="entry name" value="DUF393 DOMAIN-CONTAINING PROTEIN"/>
    <property type="match status" value="1"/>
</dbReference>
<reference evidence="1" key="1">
    <citation type="submission" date="2022-09" db="EMBL/GenBank/DDBJ databases">
        <title>Winslowiella arboricola sp. nov., isolated from bleeding cankers on broadleaf hosts.</title>
        <authorList>
            <person name="Brady C."/>
            <person name="Kaur S."/>
            <person name="Crampton B."/>
            <person name="Maddock D."/>
            <person name="Arnold D."/>
            <person name="Denman S."/>
        </authorList>
    </citation>
    <scope>NUCLEOTIDE SEQUENCE</scope>
    <source>
        <strain evidence="1">BAC 15a-03b</strain>
    </source>
</reference>
<dbReference type="RefSeq" id="WP_267143099.1">
    <property type="nucleotide sequence ID" value="NZ_JAODIL010000075.1"/>
</dbReference>
<gene>
    <name evidence="1" type="ORF">N5923_09335</name>
</gene>